<dbReference type="Pfam" id="PF13561">
    <property type="entry name" value="adh_short_C2"/>
    <property type="match status" value="1"/>
</dbReference>
<dbReference type="InterPro" id="IPR020904">
    <property type="entry name" value="Sc_DH/Rdtase_CS"/>
</dbReference>
<dbReference type="GO" id="GO:0016616">
    <property type="term" value="F:oxidoreductase activity, acting on the CH-OH group of donors, NAD or NADP as acceptor"/>
    <property type="evidence" value="ECO:0007669"/>
    <property type="project" value="TreeGrafter"/>
</dbReference>
<dbReference type="GO" id="GO:0030497">
    <property type="term" value="P:fatty acid elongation"/>
    <property type="evidence" value="ECO:0007669"/>
    <property type="project" value="TreeGrafter"/>
</dbReference>
<proteinExistence type="inferred from homology"/>
<dbReference type="FunFam" id="3.40.50.720:FF:000084">
    <property type="entry name" value="Short-chain dehydrogenase reductase"/>
    <property type="match status" value="1"/>
</dbReference>
<accession>A0A955RLC4</accession>
<evidence type="ECO:0000313" key="2">
    <source>
        <dbReference type="EMBL" id="MCA9386919.1"/>
    </source>
</evidence>
<evidence type="ECO:0000313" key="3">
    <source>
        <dbReference type="Proteomes" id="UP000714915"/>
    </source>
</evidence>
<dbReference type="Gene3D" id="3.40.50.720">
    <property type="entry name" value="NAD(P)-binding Rossmann-like Domain"/>
    <property type="match status" value="1"/>
</dbReference>
<evidence type="ECO:0000256" key="1">
    <source>
        <dbReference type="ARBA" id="ARBA00006484"/>
    </source>
</evidence>
<comment type="caution">
    <text evidence="2">The sequence shown here is derived from an EMBL/GenBank/DDBJ whole genome shotgun (WGS) entry which is preliminary data.</text>
</comment>
<name>A0A955RLC4_9BACT</name>
<dbReference type="PANTHER" id="PTHR42760">
    <property type="entry name" value="SHORT-CHAIN DEHYDROGENASES/REDUCTASES FAMILY MEMBER"/>
    <property type="match status" value="1"/>
</dbReference>
<reference evidence="2" key="2">
    <citation type="journal article" date="2021" name="Microbiome">
        <title>Successional dynamics and alternative stable states in a saline activated sludge microbial community over 9 years.</title>
        <authorList>
            <person name="Wang Y."/>
            <person name="Ye J."/>
            <person name="Ju F."/>
            <person name="Liu L."/>
            <person name="Boyd J.A."/>
            <person name="Deng Y."/>
            <person name="Parks D.H."/>
            <person name="Jiang X."/>
            <person name="Yin X."/>
            <person name="Woodcroft B.J."/>
            <person name="Tyson G.W."/>
            <person name="Hugenholtz P."/>
            <person name="Polz M.F."/>
            <person name="Zhang T."/>
        </authorList>
    </citation>
    <scope>NUCLEOTIDE SEQUENCE</scope>
    <source>
        <strain evidence="2">HKST-UBA09</strain>
    </source>
</reference>
<dbReference type="SUPFAM" id="SSF51735">
    <property type="entry name" value="NAD(P)-binding Rossmann-fold domains"/>
    <property type="match status" value="1"/>
</dbReference>
<dbReference type="PRINTS" id="PR00080">
    <property type="entry name" value="SDRFAMILY"/>
</dbReference>
<dbReference type="PRINTS" id="PR00081">
    <property type="entry name" value="GDHRDH"/>
</dbReference>
<sequence>MNKKTILITGSSRGIGKAIAKLAVNSGYRVILHGKTDSPELKETEKELSIKDKLVFDISDKNECIPQIESWIENNGRIDVLVNNAGIAKNFLKDIQYVDNNKAIEEFNTNVIGTLNCIQAVLPSMKENQEGNIINIASIKGYPELSTLSTLTYATTKAGVISLTKSIAKAYANQGIRCNSISPGYIETDQVKDWNSETFDRIKNGTLAGRIGKPEEVANMVMFLASEQSSYINGEDILIDGGYRLKGK</sequence>
<dbReference type="PROSITE" id="PS00061">
    <property type="entry name" value="ADH_SHORT"/>
    <property type="match status" value="1"/>
</dbReference>
<dbReference type="EMBL" id="JAGQLF010000026">
    <property type="protein sequence ID" value="MCA9386919.1"/>
    <property type="molecule type" value="Genomic_DNA"/>
</dbReference>
<reference evidence="2" key="1">
    <citation type="submission" date="2020-04" db="EMBL/GenBank/DDBJ databases">
        <authorList>
            <person name="Zhang T."/>
        </authorList>
    </citation>
    <scope>NUCLEOTIDE SEQUENCE</scope>
    <source>
        <strain evidence="2">HKST-UBA09</strain>
    </source>
</reference>
<gene>
    <name evidence="2" type="ORF">KC669_02695</name>
</gene>
<organism evidence="2 3">
    <name type="scientific">Candidatus Dojkabacteria bacterium</name>
    <dbReference type="NCBI Taxonomy" id="2099670"/>
    <lineage>
        <taxon>Bacteria</taxon>
        <taxon>Candidatus Dojkabacteria</taxon>
    </lineage>
</organism>
<dbReference type="CDD" id="cd05233">
    <property type="entry name" value="SDR_c"/>
    <property type="match status" value="1"/>
</dbReference>
<dbReference type="InterPro" id="IPR036291">
    <property type="entry name" value="NAD(P)-bd_dom_sf"/>
</dbReference>
<dbReference type="Proteomes" id="UP000714915">
    <property type="component" value="Unassembled WGS sequence"/>
</dbReference>
<protein>
    <submittedName>
        <fullName evidence="2">SDR family oxidoreductase</fullName>
    </submittedName>
</protein>
<dbReference type="AlphaFoldDB" id="A0A955RLC4"/>
<dbReference type="PANTHER" id="PTHR42760:SF40">
    <property type="entry name" value="3-OXOACYL-[ACYL-CARRIER-PROTEIN] REDUCTASE, CHLOROPLASTIC"/>
    <property type="match status" value="1"/>
</dbReference>
<comment type="similarity">
    <text evidence="1">Belongs to the short-chain dehydrogenases/reductases (SDR) family.</text>
</comment>
<dbReference type="InterPro" id="IPR002347">
    <property type="entry name" value="SDR_fam"/>
</dbReference>